<reference evidence="4" key="1">
    <citation type="submission" date="2011-08" db="EMBL/GenBank/DDBJ databases">
        <title>The draft genome of Latimeria chalumnae.</title>
        <authorList>
            <person name="Di Palma F."/>
            <person name="Alfoldi J."/>
            <person name="Johnson J."/>
            <person name="Berlin A."/>
            <person name="Gnerre S."/>
            <person name="Jaffe D."/>
            <person name="MacCallum I."/>
            <person name="Young S."/>
            <person name="Walker B.J."/>
            <person name="Lander E."/>
            <person name="Lindblad-Toh K."/>
        </authorList>
    </citation>
    <scope>NUCLEOTIDE SEQUENCE [LARGE SCALE GENOMIC DNA]</scope>
    <source>
        <strain evidence="4">Wild caught</strain>
    </source>
</reference>
<dbReference type="KEGG" id="lcm:106704136"/>
<dbReference type="OrthoDB" id="9896070at2759"/>
<dbReference type="eggNOG" id="ENOG502S6KQ">
    <property type="taxonomic scope" value="Eukaryota"/>
</dbReference>
<feature type="transmembrane region" description="Helical" evidence="2">
    <location>
        <begin position="42"/>
        <end position="66"/>
    </location>
</feature>
<proteinExistence type="predicted"/>
<organism evidence="3 4">
    <name type="scientific">Latimeria chalumnae</name>
    <name type="common">Coelacanth</name>
    <dbReference type="NCBI Taxonomy" id="7897"/>
    <lineage>
        <taxon>Eukaryota</taxon>
        <taxon>Metazoa</taxon>
        <taxon>Chordata</taxon>
        <taxon>Craniata</taxon>
        <taxon>Vertebrata</taxon>
        <taxon>Euteleostomi</taxon>
        <taxon>Coelacanthiformes</taxon>
        <taxon>Coelacanthidae</taxon>
        <taxon>Latimeria</taxon>
    </lineage>
</organism>
<name>M3XHY9_LATCH</name>
<keyword evidence="2" id="KW-0472">Membrane</keyword>
<dbReference type="PANTHER" id="PTHR35682:SF1">
    <property type="entry name" value="TRANSMEMBRANE PROTEIN 252"/>
    <property type="match status" value="1"/>
</dbReference>
<dbReference type="Pfam" id="PF15664">
    <property type="entry name" value="TMEM252"/>
    <property type="match status" value="1"/>
</dbReference>
<dbReference type="InParanoid" id="M3XHY9"/>
<evidence type="ECO:0000256" key="2">
    <source>
        <dbReference type="SAM" id="Phobius"/>
    </source>
</evidence>
<dbReference type="FunCoup" id="M3XHY9">
    <property type="interactions" value="62"/>
</dbReference>
<sequence length="174" mass="19493">MEVRKKIIPLLLYLLPVIGFLFICLGAFLLSVRSFCQCETEWILAYSVITVGFILLLIGIFWSMYFGAKKKVLFHHLARRSMPQPGLVHVNTVDRPDFYPPSYEEAVHSGTHSDSVLDYIITENEGGYNLPPPLYTESSSEVPEEDCGIEVEPPSYETSVHQSSANGDLHISGV</sequence>
<reference evidence="3" key="3">
    <citation type="submission" date="2025-09" db="UniProtKB">
        <authorList>
            <consortium name="Ensembl"/>
        </authorList>
    </citation>
    <scope>IDENTIFICATION</scope>
</reference>
<protein>
    <submittedName>
        <fullName evidence="3">Transmembrane protein 252</fullName>
    </submittedName>
</protein>
<dbReference type="Proteomes" id="UP000008672">
    <property type="component" value="Unassembled WGS sequence"/>
</dbReference>
<keyword evidence="2" id="KW-0812">Transmembrane</keyword>
<dbReference type="AlphaFoldDB" id="M3XHY9"/>
<dbReference type="STRING" id="7897.ENSLACP00000022345"/>
<gene>
    <name evidence="3" type="primary">TMEM252</name>
</gene>
<dbReference type="GeneTree" id="ENSGT00390000005250"/>
<evidence type="ECO:0000256" key="1">
    <source>
        <dbReference type="SAM" id="MobiDB-lite"/>
    </source>
</evidence>
<dbReference type="PANTHER" id="PTHR35682">
    <property type="entry name" value="TRANSMEMBRANE PROTEIN 252"/>
    <property type="match status" value="1"/>
</dbReference>
<feature type="transmembrane region" description="Helical" evidence="2">
    <location>
        <begin position="7"/>
        <end position="30"/>
    </location>
</feature>
<accession>M3XHY9</accession>
<dbReference type="InterPro" id="IPR031363">
    <property type="entry name" value="TMEM252"/>
</dbReference>
<dbReference type="Ensembl" id="ENSLACT00000025966.1">
    <property type="protein sequence ID" value="ENSLACP00000022345.1"/>
    <property type="gene ID" value="ENSLACG00000022133.1"/>
</dbReference>
<keyword evidence="2" id="KW-1133">Transmembrane helix</keyword>
<dbReference type="OMA" id="LYTEMGL"/>
<dbReference type="EMBL" id="AFYH01102412">
    <property type="status" value="NOT_ANNOTATED_CDS"/>
    <property type="molecule type" value="Genomic_DNA"/>
</dbReference>
<dbReference type="EMBL" id="AFYH01102411">
    <property type="status" value="NOT_ANNOTATED_CDS"/>
    <property type="molecule type" value="Genomic_DNA"/>
</dbReference>
<evidence type="ECO:0000313" key="4">
    <source>
        <dbReference type="Proteomes" id="UP000008672"/>
    </source>
</evidence>
<dbReference type="EMBL" id="AFYH01102413">
    <property type="status" value="NOT_ANNOTATED_CDS"/>
    <property type="molecule type" value="Genomic_DNA"/>
</dbReference>
<dbReference type="HOGENOM" id="CLU_117690_0_0_1"/>
<keyword evidence="4" id="KW-1185">Reference proteome</keyword>
<evidence type="ECO:0000313" key="3">
    <source>
        <dbReference type="Ensembl" id="ENSLACP00000022345.1"/>
    </source>
</evidence>
<feature type="compositionally biased region" description="Polar residues" evidence="1">
    <location>
        <begin position="156"/>
        <end position="166"/>
    </location>
</feature>
<feature type="region of interest" description="Disordered" evidence="1">
    <location>
        <begin position="155"/>
        <end position="174"/>
    </location>
</feature>
<reference evidence="3" key="2">
    <citation type="submission" date="2025-08" db="UniProtKB">
        <authorList>
            <consortium name="Ensembl"/>
        </authorList>
    </citation>
    <scope>IDENTIFICATION</scope>
</reference>